<accession>A0A6B0UL37</accession>
<organism evidence="2">
    <name type="scientific">Ixodes ricinus</name>
    <name type="common">Common tick</name>
    <name type="synonym">Acarus ricinus</name>
    <dbReference type="NCBI Taxonomy" id="34613"/>
    <lineage>
        <taxon>Eukaryota</taxon>
        <taxon>Metazoa</taxon>
        <taxon>Ecdysozoa</taxon>
        <taxon>Arthropoda</taxon>
        <taxon>Chelicerata</taxon>
        <taxon>Arachnida</taxon>
        <taxon>Acari</taxon>
        <taxon>Parasitiformes</taxon>
        <taxon>Ixodida</taxon>
        <taxon>Ixodoidea</taxon>
        <taxon>Ixodidae</taxon>
        <taxon>Ixodinae</taxon>
        <taxon>Ixodes</taxon>
    </lineage>
</organism>
<evidence type="ECO:0000256" key="1">
    <source>
        <dbReference type="SAM" id="SignalP"/>
    </source>
</evidence>
<keyword evidence="1" id="KW-0732">Signal</keyword>
<feature type="chain" id="PRO_5025380019" evidence="1">
    <location>
        <begin position="29"/>
        <end position="115"/>
    </location>
</feature>
<feature type="signal peptide" evidence="1">
    <location>
        <begin position="1"/>
        <end position="28"/>
    </location>
</feature>
<name>A0A6B0UL37_IXORI</name>
<dbReference type="AlphaFoldDB" id="A0A6B0UL37"/>
<reference evidence="2" key="1">
    <citation type="submission" date="2019-12" db="EMBL/GenBank/DDBJ databases">
        <title>An insight into the sialome of adult female Ixodes ricinus ticks feeding for 6 days.</title>
        <authorList>
            <person name="Perner J."/>
            <person name="Ribeiro J.M.C."/>
        </authorList>
    </citation>
    <scope>NUCLEOTIDE SEQUENCE</scope>
    <source>
        <strain evidence="2">Semi-engorged</strain>
        <tissue evidence="2">Salivary glands</tissue>
    </source>
</reference>
<evidence type="ECO:0000313" key="2">
    <source>
        <dbReference type="EMBL" id="MXU90499.1"/>
    </source>
</evidence>
<sequence>MPYHVFDSFYGLSNVVLLLFFLSRELQARNGVRTGCVLVLYTFPLKSNRTQSHVTSSRNNENSLLFELDARNVLRISLVKSEEVYIHSWEESKTQEVVSQKIKRNRFNSLEHRSR</sequence>
<proteinExistence type="predicted"/>
<protein>
    <submittedName>
        <fullName evidence="2">Putative secreted protein</fullName>
    </submittedName>
</protein>
<dbReference type="EMBL" id="GIFC01008416">
    <property type="protein sequence ID" value="MXU90499.1"/>
    <property type="molecule type" value="Transcribed_RNA"/>
</dbReference>